<dbReference type="EMBL" id="GBXM01094426">
    <property type="protein sequence ID" value="JAH14151.1"/>
    <property type="molecule type" value="Transcribed_RNA"/>
</dbReference>
<proteinExistence type="predicted"/>
<accession>A0A0E9QB87</accession>
<reference evidence="1" key="2">
    <citation type="journal article" date="2015" name="Fish Shellfish Immunol.">
        <title>Early steps in the European eel (Anguilla anguilla)-Vibrio vulnificus interaction in the gills: Role of the RtxA13 toxin.</title>
        <authorList>
            <person name="Callol A."/>
            <person name="Pajuelo D."/>
            <person name="Ebbesson L."/>
            <person name="Teles M."/>
            <person name="MacKenzie S."/>
            <person name="Amaro C."/>
        </authorList>
    </citation>
    <scope>NUCLEOTIDE SEQUENCE</scope>
</reference>
<name>A0A0E9QB87_ANGAN</name>
<evidence type="ECO:0000313" key="1">
    <source>
        <dbReference type="EMBL" id="JAH14151.1"/>
    </source>
</evidence>
<organism evidence="1">
    <name type="scientific">Anguilla anguilla</name>
    <name type="common">European freshwater eel</name>
    <name type="synonym">Muraena anguilla</name>
    <dbReference type="NCBI Taxonomy" id="7936"/>
    <lineage>
        <taxon>Eukaryota</taxon>
        <taxon>Metazoa</taxon>
        <taxon>Chordata</taxon>
        <taxon>Craniata</taxon>
        <taxon>Vertebrata</taxon>
        <taxon>Euteleostomi</taxon>
        <taxon>Actinopterygii</taxon>
        <taxon>Neopterygii</taxon>
        <taxon>Teleostei</taxon>
        <taxon>Anguilliformes</taxon>
        <taxon>Anguillidae</taxon>
        <taxon>Anguilla</taxon>
    </lineage>
</organism>
<reference evidence="1" key="1">
    <citation type="submission" date="2014-11" db="EMBL/GenBank/DDBJ databases">
        <authorList>
            <person name="Amaro Gonzalez C."/>
        </authorList>
    </citation>
    <scope>NUCLEOTIDE SEQUENCE</scope>
</reference>
<sequence length="10" mass="1212">MKSYSFFSLC</sequence>
<protein>
    <submittedName>
        <fullName evidence="1">Uncharacterized protein</fullName>
    </submittedName>
</protein>